<dbReference type="InterPro" id="IPR013196">
    <property type="entry name" value="HTH_11"/>
</dbReference>
<dbReference type="SUPFAM" id="SSF52794">
    <property type="entry name" value="PTS system IIB component-like"/>
    <property type="match status" value="1"/>
</dbReference>
<dbReference type="Pfam" id="PF00874">
    <property type="entry name" value="PRD"/>
    <property type="match status" value="2"/>
</dbReference>
<evidence type="ECO:0000259" key="9">
    <source>
        <dbReference type="PROSITE" id="PS51372"/>
    </source>
</evidence>
<keyword evidence="3" id="KW-0677">Repeat</keyword>
<dbReference type="InterPro" id="IPR016152">
    <property type="entry name" value="PTrfase/Anion_transptr"/>
</dbReference>
<evidence type="ECO:0000259" key="8">
    <source>
        <dbReference type="PROSITE" id="PS51099"/>
    </source>
</evidence>
<dbReference type="PANTHER" id="PTHR30185">
    <property type="entry name" value="CRYPTIC BETA-GLUCOSIDE BGL OPERON ANTITERMINATOR"/>
    <property type="match status" value="1"/>
</dbReference>
<dbReference type="InterPro" id="IPR036634">
    <property type="entry name" value="PRD_sf"/>
</dbReference>
<dbReference type="Gene3D" id="1.10.1790.10">
    <property type="entry name" value="PRD domain"/>
    <property type="match status" value="2"/>
</dbReference>
<comment type="subunit">
    <text evidence="1">Homodimer or homotrimer. Seems to be a monomer when not phosphorylated.</text>
</comment>
<dbReference type="Pfam" id="PF05043">
    <property type="entry name" value="Mga"/>
    <property type="match status" value="1"/>
</dbReference>
<evidence type="ECO:0000256" key="2">
    <source>
        <dbReference type="ARBA" id="ARBA00022679"/>
    </source>
</evidence>
<dbReference type="Pfam" id="PF02302">
    <property type="entry name" value="PTS_IIB"/>
    <property type="match status" value="1"/>
</dbReference>
<accession>A0A2T4T043</accession>
<dbReference type="Gene3D" id="3.40.50.2300">
    <property type="match status" value="1"/>
</dbReference>
<name>A0A2T4T043_STAGA</name>
<dbReference type="InterPro" id="IPR036390">
    <property type="entry name" value="WH_DNA-bd_sf"/>
</dbReference>
<dbReference type="InterPro" id="IPR011608">
    <property type="entry name" value="PRD"/>
</dbReference>
<dbReference type="InterPro" id="IPR003501">
    <property type="entry name" value="PTS_EIIB_2/3"/>
</dbReference>
<dbReference type="PROSITE" id="PS51099">
    <property type="entry name" value="PTS_EIIB_TYPE_2"/>
    <property type="match status" value="1"/>
</dbReference>
<protein>
    <submittedName>
        <fullName evidence="10">PRD domain-containing protein</fullName>
    </submittedName>
</protein>
<keyword evidence="6" id="KW-0804">Transcription</keyword>
<evidence type="ECO:0000256" key="6">
    <source>
        <dbReference type="ARBA" id="ARBA00023163"/>
    </source>
</evidence>
<dbReference type="InterPro" id="IPR036095">
    <property type="entry name" value="PTS_EIIB-like_sf"/>
</dbReference>
<dbReference type="Pfam" id="PF00359">
    <property type="entry name" value="PTS_EIIA_2"/>
    <property type="match status" value="1"/>
</dbReference>
<dbReference type="PROSITE" id="PS51094">
    <property type="entry name" value="PTS_EIIA_TYPE_2"/>
    <property type="match status" value="1"/>
</dbReference>
<dbReference type="PANTHER" id="PTHR30185:SF12">
    <property type="entry name" value="TRANSCRIPTIONAL REGULATOR MANR"/>
    <property type="match status" value="1"/>
</dbReference>
<sequence length="647" mass="74499">MLSKRQQQILTFLLEKEGFATIHHLAMQFNVSERTIQYDLEYLESMAQQLSLEIARNKNKGIKIKRHSEYMKSESVQFSNIAMHYSRDERVLYIILKLFESIEPTSSQSLASLVSVSRRTIVEDLKRVQSWVESQGLRLEYVKNKGFVIKGDESNYRKAYADRVNAYFQTHTHNIGHQLFSNKELESIRRTVTETLFETQYQLVQSAIDGLIYHILIAIHRTREDFVFDIPTTEYQKLAQTSQFIVAKQIQSQLESNFNITFPKSEAAFITLHLLGAKTSDIHDDDNVVDDLEIMVEQLIERMSGDLGIDLMADNKLLNGLVVHLRPAIHRLQFEMSHPNPLNDEIQKEYQQLIESIQRHIWGIEELFQISFTADELSYITLHFASAIERISKRSGQKIKVILLCGSGVGTSQLLKSRLSHIYPELEIVDAYSIYEVNDTLLKHEKIDYIISTVPFEQSTVPVVQVSPFLNKSDRQQLNEIINQAREQYVAETKRMGPNLIEVLSETRVLTEQQSVSRDKAIQQCVELLEADGIVDGGYADDIITQLENFGPYMVISPHIALIHAKHEHVKQSVGFSLVHYTNGITFNHSQYDPVYIVVTLATKQPQIHLNALRQLSEWIMDARGREDLFSGDKRQIMNWIKDVSKS</sequence>
<dbReference type="Gene3D" id="1.10.10.10">
    <property type="entry name" value="Winged helix-like DNA-binding domain superfamily/Winged helix DNA-binding domain"/>
    <property type="match status" value="2"/>
</dbReference>
<dbReference type="CDD" id="cd05568">
    <property type="entry name" value="PTS_IIB_bgl_like"/>
    <property type="match status" value="1"/>
</dbReference>
<evidence type="ECO:0000256" key="5">
    <source>
        <dbReference type="ARBA" id="ARBA00023159"/>
    </source>
</evidence>
<evidence type="ECO:0000313" key="11">
    <source>
        <dbReference type="Proteomes" id="UP000283576"/>
    </source>
</evidence>
<organism evidence="10 11">
    <name type="scientific">Staphylococcus gallinarum</name>
    <dbReference type="NCBI Taxonomy" id="1293"/>
    <lineage>
        <taxon>Bacteria</taxon>
        <taxon>Bacillati</taxon>
        <taxon>Bacillota</taxon>
        <taxon>Bacilli</taxon>
        <taxon>Bacillales</taxon>
        <taxon>Staphylococcaceae</taxon>
        <taxon>Staphylococcus</taxon>
    </lineage>
</organism>
<evidence type="ECO:0000256" key="1">
    <source>
        <dbReference type="ARBA" id="ARBA00011798"/>
    </source>
</evidence>
<comment type="caution">
    <text evidence="10">The sequence shown here is derived from an EMBL/GenBank/DDBJ whole genome shotgun (WGS) entry which is preliminary data.</text>
</comment>
<feature type="domain" description="PRD" evidence="9">
    <location>
        <begin position="287"/>
        <end position="394"/>
    </location>
</feature>
<evidence type="ECO:0000256" key="3">
    <source>
        <dbReference type="ARBA" id="ARBA00022737"/>
    </source>
</evidence>
<dbReference type="PROSITE" id="PS51372">
    <property type="entry name" value="PRD_2"/>
    <property type="match status" value="2"/>
</dbReference>
<dbReference type="InterPro" id="IPR013011">
    <property type="entry name" value="PTS_EIIB_2"/>
</dbReference>
<dbReference type="RefSeq" id="WP_107526988.1">
    <property type="nucleotide sequence ID" value="NZ_JAIBNU010000006.1"/>
</dbReference>
<evidence type="ECO:0000259" key="7">
    <source>
        <dbReference type="PROSITE" id="PS51094"/>
    </source>
</evidence>
<dbReference type="InterPro" id="IPR036388">
    <property type="entry name" value="WH-like_DNA-bd_sf"/>
</dbReference>
<proteinExistence type="predicted"/>
<dbReference type="AlphaFoldDB" id="A0A2T4T043"/>
<dbReference type="EMBL" id="QXRZ01000002">
    <property type="protein sequence ID" value="RIL43689.1"/>
    <property type="molecule type" value="Genomic_DNA"/>
</dbReference>
<feature type="domain" description="PTS EIIB type-2" evidence="8">
    <location>
        <begin position="399"/>
        <end position="490"/>
    </location>
</feature>
<gene>
    <name evidence="10" type="ORF">BUZ01_03445</name>
</gene>
<keyword evidence="4" id="KW-0805">Transcription regulation</keyword>
<dbReference type="InterPro" id="IPR002178">
    <property type="entry name" value="PTS_EIIA_type-2_dom"/>
</dbReference>
<dbReference type="SUPFAM" id="SSF55804">
    <property type="entry name" value="Phoshotransferase/anion transport protein"/>
    <property type="match status" value="1"/>
</dbReference>
<feature type="domain" description="PTS EIIA type-2" evidence="7">
    <location>
        <begin position="502"/>
        <end position="644"/>
    </location>
</feature>
<dbReference type="Gene3D" id="3.40.930.10">
    <property type="entry name" value="Mannitol-specific EII, Chain A"/>
    <property type="match status" value="1"/>
</dbReference>
<dbReference type="InterPro" id="IPR050661">
    <property type="entry name" value="BglG_antiterminators"/>
</dbReference>
<evidence type="ECO:0000313" key="10">
    <source>
        <dbReference type="EMBL" id="RIL43689.1"/>
    </source>
</evidence>
<evidence type="ECO:0000256" key="4">
    <source>
        <dbReference type="ARBA" id="ARBA00023015"/>
    </source>
</evidence>
<dbReference type="InterPro" id="IPR007737">
    <property type="entry name" value="Mga_HTH"/>
</dbReference>
<keyword evidence="2" id="KW-0808">Transferase</keyword>
<reference evidence="10 11" key="1">
    <citation type="journal article" date="2016" name="Front. Microbiol.">
        <title>Comprehensive Phylogenetic Analysis of Bovine Non-aureus Staphylococci Species Based on Whole-Genome Sequencing.</title>
        <authorList>
            <person name="Naushad S."/>
            <person name="Barkema H.W."/>
            <person name="Luby C."/>
            <person name="Condas L.A."/>
            <person name="Nobrega D.B."/>
            <person name="Carson D.A."/>
            <person name="De Buck J."/>
        </authorList>
    </citation>
    <scope>NUCLEOTIDE SEQUENCE [LARGE SCALE GENOMIC DNA]</scope>
    <source>
        <strain evidence="10 11">SNUC 1388</strain>
    </source>
</reference>
<dbReference type="SUPFAM" id="SSF46785">
    <property type="entry name" value="Winged helix' DNA-binding domain"/>
    <property type="match status" value="2"/>
</dbReference>
<dbReference type="GO" id="GO:0008982">
    <property type="term" value="F:protein-N(PI)-phosphohistidine-sugar phosphotransferase activity"/>
    <property type="evidence" value="ECO:0007669"/>
    <property type="project" value="InterPro"/>
</dbReference>
<feature type="domain" description="PRD" evidence="9">
    <location>
        <begin position="179"/>
        <end position="284"/>
    </location>
</feature>
<dbReference type="GO" id="GO:0009401">
    <property type="term" value="P:phosphoenolpyruvate-dependent sugar phosphotransferase system"/>
    <property type="evidence" value="ECO:0007669"/>
    <property type="project" value="InterPro"/>
</dbReference>
<dbReference type="Pfam" id="PF08279">
    <property type="entry name" value="HTH_11"/>
    <property type="match status" value="1"/>
</dbReference>
<dbReference type="GO" id="GO:0006355">
    <property type="term" value="P:regulation of DNA-templated transcription"/>
    <property type="evidence" value="ECO:0007669"/>
    <property type="project" value="InterPro"/>
</dbReference>
<keyword evidence="5" id="KW-0010">Activator</keyword>
<dbReference type="CDD" id="cd00211">
    <property type="entry name" value="PTS_IIA_fru"/>
    <property type="match status" value="1"/>
</dbReference>
<dbReference type="SUPFAM" id="SSF63520">
    <property type="entry name" value="PTS-regulatory domain, PRD"/>
    <property type="match status" value="2"/>
</dbReference>
<dbReference type="Proteomes" id="UP000283576">
    <property type="component" value="Unassembled WGS sequence"/>
</dbReference>